<evidence type="ECO:0000256" key="2">
    <source>
        <dbReference type="SAM" id="Phobius"/>
    </source>
</evidence>
<feature type="transmembrane region" description="Helical" evidence="2">
    <location>
        <begin position="39"/>
        <end position="63"/>
    </location>
</feature>
<name>A0A2A5QR34_9EURY</name>
<accession>A0A2A5QR34</accession>
<proteinExistence type="predicted"/>
<dbReference type="EMBL" id="NXNI01000001">
    <property type="protein sequence ID" value="PCR89213.1"/>
    <property type="molecule type" value="Genomic_DNA"/>
</dbReference>
<keyword evidence="2" id="KW-0472">Membrane</keyword>
<sequence length="132" mass="13863">MGRLSSVLLKGIGVLVLAFVVLSVVGTIVGIALSVLATVLSVIVTVAVLAVFVLAIIGLGSLVGGGTERDSQPPERSGGRVDPEAHLRSRYVAGELGDAEFERELEGVLDADDFGAEDGIETGRSRRRHRER</sequence>
<dbReference type="RefSeq" id="WP_097378163.1">
    <property type="nucleotide sequence ID" value="NZ_NXNI01000001.1"/>
</dbReference>
<feature type="transmembrane region" description="Helical" evidence="2">
    <location>
        <begin position="12"/>
        <end position="33"/>
    </location>
</feature>
<dbReference type="OrthoDB" id="178074at2157"/>
<dbReference type="Proteomes" id="UP000219689">
    <property type="component" value="Unassembled WGS sequence"/>
</dbReference>
<reference evidence="3 4" key="1">
    <citation type="submission" date="2017-09" db="EMBL/GenBank/DDBJ databases">
        <title>Genome sequences of Natrinema ejinorence JCM 13890T.</title>
        <authorList>
            <person name="Roh S.W."/>
            <person name="Kim Y.B."/>
            <person name="Kim J.Y."/>
        </authorList>
    </citation>
    <scope>NUCLEOTIDE SEQUENCE [LARGE SCALE GENOMIC DNA]</scope>
    <source>
        <strain evidence="3 4">JCM 13890</strain>
    </source>
</reference>
<evidence type="ECO:0000313" key="4">
    <source>
        <dbReference type="Proteomes" id="UP000219689"/>
    </source>
</evidence>
<evidence type="ECO:0008006" key="5">
    <source>
        <dbReference type="Google" id="ProtNLM"/>
    </source>
</evidence>
<feature type="compositionally biased region" description="Basic and acidic residues" evidence="1">
    <location>
        <begin position="67"/>
        <end position="83"/>
    </location>
</feature>
<evidence type="ECO:0000256" key="1">
    <source>
        <dbReference type="SAM" id="MobiDB-lite"/>
    </source>
</evidence>
<comment type="caution">
    <text evidence="3">The sequence shown here is derived from an EMBL/GenBank/DDBJ whole genome shotgun (WGS) entry which is preliminary data.</text>
</comment>
<dbReference type="AlphaFoldDB" id="A0A2A5QR34"/>
<keyword evidence="2" id="KW-1133">Transmembrane helix</keyword>
<feature type="region of interest" description="Disordered" evidence="1">
    <location>
        <begin position="62"/>
        <end position="83"/>
    </location>
</feature>
<organism evidence="3 4">
    <name type="scientific">Natrinema ejinorense</name>
    <dbReference type="NCBI Taxonomy" id="373386"/>
    <lineage>
        <taxon>Archaea</taxon>
        <taxon>Methanobacteriati</taxon>
        <taxon>Methanobacteriota</taxon>
        <taxon>Stenosarchaea group</taxon>
        <taxon>Halobacteria</taxon>
        <taxon>Halobacteriales</taxon>
        <taxon>Natrialbaceae</taxon>
        <taxon>Natrinema</taxon>
    </lineage>
</organism>
<keyword evidence="2" id="KW-0812">Transmembrane</keyword>
<gene>
    <name evidence="3" type="ORF">CP557_00855</name>
</gene>
<protein>
    <recommendedName>
        <fullName evidence="5">SHOCT domain-containing protein</fullName>
    </recommendedName>
</protein>
<keyword evidence="4" id="KW-1185">Reference proteome</keyword>
<evidence type="ECO:0000313" key="3">
    <source>
        <dbReference type="EMBL" id="PCR89213.1"/>
    </source>
</evidence>